<feature type="transmembrane region" description="Helical" evidence="1">
    <location>
        <begin position="252"/>
        <end position="275"/>
    </location>
</feature>
<feature type="transmembrane region" description="Helical" evidence="1">
    <location>
        <begin position="97"/>
        <end position="115"/>
    </location>
</feature>
<feature type="transmembrane region" description="Helical" evidence="1">
    <location>
        <begin position="212"/>
        <end position="232"/>
    </location>
</feature>
<feature type="transmembrane region" description="Helical" evidence="1">
    <location>
        <begin position="358"/>
        <end position="378"/>
    </location>
</feature>
<evidence type="ECO:0000313" key="2">
    <source>
        <dbReference type="EMBL" id="OGF22937.1"/>
    </source>
</evidence>
<dbReference type="EMBL" id="MFFS01000008">
    <property type="protein sequence ID" value="OGF22937.1"/>
    <property type="molecule type" value="Genomic_DNA"/>
</dbReference>
<evidence type="ECO:0000256" key="1">
    <source>
        <dbReference type="SAM" id="Phobius"/>
    </source>
</evidence>
<feature type="transmembrane region" description="Helical" evidence="1">
    <location>
        <begin position="385"/>
        <end position="405"/>
    </location>
</feature>
<sequence>MPASDSTIKNILRKDLRYLALWCAGLGLFWVVFLWGFWKKGVFALGINASVFLVLTFFVFAKIYHGEKLFQKKNAIWLVPIFFIILSFFLYENPFIKIINLFVYPAVFLFFYGYAEFGDEGKFLSTLPKFLHIDLEFFENIGKAGSVYFNFIIPKEDGGKKKTRSIVIGMLLFILIAFTVIIPLLSSADKIFGQRMDFIYNWFKEFITTEGFAKFVFFYIFSVVSLAFSITLMTALKPEEKTERAEKKVDSIAAGIVLGGILALYILFLAIQFNYLWVGNLPIDFKATETLVKSGFWQLFVLTILNIAIFFFTFRKTNNFVQKILSVFTAASFFLLASAGYRMGLYVVYYGFSHEKLYASYTVIFCAVLLVWLFSRFFKKGEVDIIKFAAFLFLWLYGLIAVFPAEQFIARTNIALSKWAESRINLYELTMLSSDVLGLVKKEKNGALAYSRNQDTLSMEDSQPIDWQPWIARQEERLKNKKWYERSLEISARGGSAFGGRNLKLINRAYR</sequence>
<feature type="transmembrane region" description="Helical" evidence="1">
    <location>
        <begin position="295"/>
        <end position="314"/>
    </location>
</feature>
<keyword evidence="1" id="KW-0472">Membrane</keyword>
<evidence type="ECO:0000313" key="3">
    <source>
        <dbReference type="Proteomes" id="UP000178323"/>
    </source>
</evidence>
<feature type="transmembrane region" description="Helical" evidence="1">
    <location>
        <begin position="75"/>
        <end position="91"/>
    </location>
</feature>
<keyword evidence="1" id="KW-1133">Transmembrane helix</keyword>
<dbReference type="Pfam" id="PF13687">
    <property type="entry name" value="DUF4153"/>
    <property type="match status" value="1"/>
</dbReference>
<protein>
    <submittedName>
        <fullName evidence="2">Uncharacterized protein</fullName>
    </submittedName>
</protein>
<accession>A0A1F5S8F0</accession>
<feature type="transmembrane region" description="Helical" evidence="1">
    <location>
        <begin position="43"/>
        <end position="63"/>
    </location>
</feature>
<dbReference type="STRING" id="1797985.A2Y83_02145"/>
<proteinExistence type="predicted"/>
<dbReference type="InterPro" id="IPR025291">
    <property type="entry name" value="DUF4153"/>
</dbReference>
<name>A0A1F5S8F0_9BACT</name>
<gene>
    <name evidence="2" type="ORF">A2Y83_02145</name>
</gene>
<reference evidence="2 3" key="1">
    <citation type="journal article" date="2016" name="Nat. Commun.">
        <title>Thousands of microbial genomes shed light on interconnected biogeochemical processes in an aquifer system.</title>
        <authorList>
            <person name="Anantharaman K."/>
            <person name="Brown C.T."/>
            <person name="Hug L.A."/>
            <person name="Sharon I."/>
            <person name="Castelle C.J."/>
            <person name="Probst A.J."/>
            <person name="Thomas B.C."/>
            <person name="Singh A."/>
            <person name="Wilkins M.J."/>
            <person name="Karaoz U."/>
            <person name="Brodie E.L."/>
            <person name="Williams K.H."/>
            <person name="Hubbard S.S."/>
            <person name="Banfield J.F."/>
        </authorList>
    </citation>
    <scope>NUCLEOTIDE SEQUENCE [LARGE SCALE GENOMIC DNA]</scope>
</reference>
<feature type="transmembrane region" description="Helical" evidence="1">
    <location>
        <begin position="326"/>
        <end position="352"/>
    </location>
</feature>
<feature type="transmembrane region" description="Helical" evidence="1">
    <location>
        <begin position="165"/>
        <end position="186"/>
    </location>
</feature>
<organism evidence="2 3">
    <name type="scientific">Candidatus Falkowbacteria bacterium RBG_13_39_14</name>
    <dbReference type="NCBI Taxonomy" id="1797985"/>
    <lineage>
        <taxon>Bacteria</taxon>
        <taxon>Candidatus Falkowiibacteriota</taxon>
    </lineage>
</organism>
<comment type="caution">
    <text evidence="2">The sequence shown here is derived from an EMBL/GenBank/DDBJ whole genome shotgun (WGS) entry which is preliminary data.</text>
</comment>
<keyword evidence="1" id="KW-0812">Transmembrane</keyword>
<dbReference type="AlphaFoldDB" id="A0A1F5S8F0"/>
<feature type="transmembrane region" description="Helical" evidence="1">
    <location>
        <begin position="18"/>
        <end position="37"/>
    </location>
</feature>
<dbReference type="Proteomes" id="UP000178323">
    <property type="component" value="Unassembled WGS sequence"/>
</dbReference>